<feature type="compositionally biased region" description="Low complexity" evidence="1">
    <location>
        <begin position="228"/>
        <end position="243"/>
    </location>
</feature>
<feature type="region of interest" description="Disordered" evidence="1">
    <location>
        <begin position="214"/>
        <end position="251"/>
    </location>
</feature>
<sequence>MSKDLFISSRLKPKNKGKKAGNMSRLSNKKLTELSEVEEALRSLELRENSETVKSCSCAARKHPLNNVTPNCLNCGQIICMRNSSSVCSFCHEKLLSNDELQAILAVLREEKASIESDGTAAALDKANSTLNRLLDYQDSSAVRTHIIDQASDFDLPGAGPNKWATATEQAEQLKKQQRLFKKQQKRNDRMQGRGAQVLSIDLKGNKVVMRAAREDEYSDSDSESESEAAPAASSSAETSSKAPKSKKIDKKLISPSYSRLLGVGIDHDSVHENEPSRLQEPEEDAYFEF</sequence>
<dbReference type="GO" id="GO:0180022">
    <property type="term" value="C:RQC-trigger complex"/>
    <property type="evidence" value="ECO:0007669"/>
    <property type="project" value="InterPro"/>
</dbReference>
<evidence type="ECO:0000256" key="1">
    <source>
        <dbReference type="SAM" id="MobiDB-lite"/>
    </source>
</evidence>
<organism evidence="3 4">
    <name type="scientific">Geotrichum candidum</name>
    <name type="common">Oospora lactis</name>
    <name type="synonym">Dipodascus geotrichum</name>
    <dbReference type="NCBI Taxonomy" id="1173061"/>
    <lineage>
        <taxon>Eukaryota</taxon>
        <taxon>Fungi</taxon>
        <taxon>Dikarya</taxon>
        <taxon>Ascomycota</taxon>
        <taxon>Saccharomycotina</taxon>
        <taxon>Dipodascomycetes</taxon>
        <taxon>Dipodascales</taxon>
        <taxon>Dipodascaceae</taxon>
        <taxon>Geotrichum</taxon>
    </lineage>
</organism>
<feature type="region of interest" description="Disordered" evidence="1">
    <location>
        <begin position="177"/>
        <end position="198"/>
    </location>
</feature>
<gene>
    <name evidence="3" type="ORF">BN980_GECA07s01000g</name>
</gene>
<feature type="region of interest" description="Disordered" evidence="1">
    <location>
        <begin position="266"/>
        <end position="290"/>
    </location>
</feature>
<dbReference type="AlphaFoldDB" id="A0A0J9XBM1"/>
<dbReference type="Proteomes" id="UP000242525">
    <property type="component" value="Unassembled WGS sequence"/>
</dbReference>
<dbReference type="GO" id="GO:0005634">
    <property type="term" value="C:nucleus"/>
    <property type="evidence" value="ECO:0007669"/>
    <property type="project" value="InterPro"/>
</dbReference>
<evidence type="ECO:0000259" key="2">
    <source>
        <dbReference type="Pfam" id="PF06221"/>
    </source>
</evidence>
<dbReference type="Pfam" id="PF06221">
    <property type="entry name" value="zf-C2HC5"/>
    <property type="match status" value="1"/>
</dbReference>
<dbReference type="STRING" id="1173061.A0A0J9XBM1"/>
<dbReference type="PANTHER" id="PTHR12963:SF4">
    <property type="entry name" value="ACTIVATING SIGNAL COINTEGRATOR 1"/>
    <property type="match status" value="1"/>
</dbReference>
<keyword evidence="4" id="KW-1185">Reference proteome</keyword>
<dbReference type="PANTHER" id="PTHR12963">
    <property type="entry name" value="THYROID RECEPTOR INTERACTING PROTEIN RELATED"/>
    <property type="match status" value="1"/>
</dbReference>
<feature type="compositionally biased region" description="Basic and acidic residues" evidence="1">
    <location>
        <begin position="266"/>
        <end position="281"/>
    </location>
</feature>
<evidence type="ECO:0000313" key="3">
    <source>
        <dbReference type="EMBL" id="CDO54217.1"/>
    </source>
</evidence>
<proteinExistence type="predicted"/>
<dbReference type="EMBL" id="CCBN010000007">
    <property type="protein sequence ID" value="CDO54217.1"/>
    <property type="molecule type" value="Genomic_DNA"/>
</dbReference>
<protein>
    <recommendedName>
        <fullName evidence="2">TRIP4/RQT4 C2HC5-type zinc finger domain-containing protein</fullName>
    </recommendedName>
</protein>
<dbReference type="InterPro" id="IPR009349">
    <property type="entry name" value="TRIP4/RQT4_C2HC5_Znf"/>
</dbReference>
<dbReference type="OrthoDB" id="338816at2759"/>
<dbReference type="GO" id="GO:0008270">
    <property type="term" value="F:zinc ion binding"/>
    <property type="evidence" value="ECO:0007669"/>
    <property type="project" value="InterPro"/>
</dbReference>
<dbReference type="GO" id="GO:0072344">
    <property type="term" value="P:rescue of stalled ribosome"/>
    <property type="evidence" value="ECO:0007669"/>
    <property type="project" value="InterPro"/>
</dbReference>
<dbReference type="InterPro" id="IPR039128">
    <property type="entry name" value="TRIP4-like"/>
</dbReference>
<feature type="domain" description="TRIP4/RQT4 C2HC5-type zinc finger" evidence="2">
    <location>
        <begin position="54"/>
        <end position="104"/>
    </location>
</feature>
<accession>A0A0J9XBM1</accession>
<comment type="caution">
    <text evidence="3">The sequence shown here is derived from an EMBL/GenBank/DDBJ whole genome shotgun (WGS) entry which is preliminary data.</text>
</comment>
<evidence type="ECO:0000313" key="4">
    <source>
        <dbReference type="Proteomes" id="UP000242525"/>
    </source>
</evidence>
<reference evidence="3" key="1">
    <citation type="submission" date="2014-03" db="EMBL/GenBank/DDBJ databases">
        <authorList>
            <person name="Casaregola S."/>
        </authorList>
    </citation>
    <scope>NUCLEOTIDE SEQUENCE [LARGE SCALE GENOMIC DNA]</scope>
    <source>
        <strain evidence="3">CLIB 918</strain>
    </source>
</reference>
<name>A0A0J9XBM1_GEOCN</name>
<feature type="compositionally biased region" description="Acidic residues" evidence="1">
    <location>
        <begin position="217"/>
        <end position="227"/>
    </location>
</feature>
<dbReference type="GO" id="GO:0045893">
    <property type="term" value="P:positive regulation of DNA-templated transcription"/>
    <property type="evidence" value="ECO:0007669"/>
    <property type="project" value="TreeGrafter"/>
</dbReference>